<keyword evidence="3" id="KW-1185">Reference proteome</keyword>
<evidence type="ECO:0000313" key="2">
    <source>
        <dbReference type="EMBL" id="OKO94968.1"/>
    </source>
</evidence>
<name>A0A1Q5T416_9EURO</name>
<dbReference type="EMBL" id="MNBE01000708">
    <property type="protein sequence ID" value="OKO94968.1"/>
    <property type="molecule type" value="Genomic_DNA"/>
</dbReference>
<proteinExistence type="predicted"/>
<sequence length="80" mass="9469">MDASVAEEQEQHPSSFIPRSSSPNQKESQVYYLEKRKQCANRYFEAYGHRENGLHSLRRWNFTTILILLFEINEYVESGI</sequence>
<organism evidence="2 3">
    <name type="scientific">Penicillium subrubescens</name>
    <dbReference type="NCBI Taxonomy" id="1316194"/>
    <lineage>
        <taxon>Eukaryota</taxon>
        <taxon>Fungi</taxon>
        <taxon>Dikarya</taxon>
        <taxon>Ascomycota</taxon>
        <taxon>Pezizomycotina</taxon>
        <taxon>Eurotiomycetes</taxon>
        <taxon>Eurotiomycetidae</taxon>
        <taxon>Eurotiales</taxon>
        <taxon>Aspergillaceae</taxon>
        <taxon>Penicillium</taxon>
    </lineage>
</organism>
<dbReference type="Proteomes" id="UP000186955">
    <property type="component" value="Unassembled WGS sequence"/>
</dbReference>
<protein>
    <submittedName>
        <fullName evidence="2">Uncharacterized protein</fullName>
    </submittedName>
</protein>
<feature type="compositionally biased region" description="Polar residues" evidence="1">
    <location>
        <begin position="12"/>
        <end position="28"/>
    </location>
</feature>
<evidence type="ECO:0000256" key="1">
    <source>
        <dbReference type="SAM" id="MobiDB-lite"/>
    </source>
</evidence>
<accession>A0A1Q5T416</accession>
<feature type="region of interest" description="Disordered" evidence="1">
    <location>
        <begin position="1"/>
        <end position="28"/>
    </location>
</feature>
<evidence type="ECO:0000313" key="3">
    <source>
        <dbReference type="Proteomes" id="UP000186955"/>
    </source>
</evidence>
<dbReference type="AlphaFoldDB" id="A0A1Q5T416"/>
<gene>
    <name evidence="2" type="ORF">PENSUB_11371</name>
</gene>
<comment type="caution">
    <text evidence="2">The sequence shown here is derived from an EMBL/GenBank/DDBJ whole genome shotgun (WGS) entry which is preliminary data.</text>
</comment>
<reference evidence="2 3" key="1">
    <citation type="submission" date="2016-10" db="EMBL/GenBank/DDBJ databases">
        <title>Genome sequence of the ascomycete fungus Penicillium subrubescens.</title>
        <authorList>
            <person name="De Vries R.P."/>
            <person name="Peng M."/>
            <person name="Dilokpimol A."/>
            <person name="Hilden K."/>
            <person name="Makela M.R."/>
            <person name="Grigoriev I."/>
            <person name="Riley R."/>
            <person name="Granchi Z."/>
        </authorList>
    </citation>
    <scope>NUCLEOTIDE SEQUENCE [LARGE SCALE GENOMIC DNA]</scope>
    <source>
        <strain evidence="2 3">CBS 132785</strain>
    </source>
</reference>